<evidence type="ECO:0000313" key="16">
    <source>
        <dbReference type="EMBL" id="EAT77850.2"/>
    </source>
</evidence>
<dbReference type="GO" id="GO:0006508">
    <property type="term" value="P:proteolysis"/>
    <property type="evidence" value="ECO:0000318"/>
    <property type="project" value="GO_Central"/>
</dbReference>
<dbReference type="PROSITE" id="PS52035">
    <property type="entry name" value="PEPTIDASE_M14"/>
    <property type="match status" value="1"/>
</dbReference>
<evidence type="ECO:0000256" key="8">
    <source>
        <dbReference type="ARBA" id="ARBA00022801"/>
    </source>
</evidence>
<evidence type="ECO:0000256" key="10">
    <source>
        <dbReference type="ARBA" id="ARBA00023180"/>
    </source>
</evidence>
<feature type="active site" description="Proton donor/acceptor" evidence="13">
    <location>
        <position position="331"/>
    </location>
</feature>
<dbReference type="GO" id="GO:0005615">
    <property type="term" value="C:extracellular space"/>
    <property type="evidence" value="ECO:0000318"/>
    <property type="project" value="GO_Central"/>
</dbReference>
<protein>
    <recommendedName>
        <fullName evidence="12">Carboxypeptidase M14B</fullName>
    </recommendedName>
    <alternativeName>
        <fullName evidence="11">Carboxypeptidase MCPB</fullName>
    </alternativeName>
</protein>
<dbReference type="PANTHER" id="PTHR11705">
    <property type="entry name" value="PROTEASE FAMILY M14 CARBOXYPEPTIDASE A,B"/>
    <property type="match status" value="1"/>
</dbReference>
<keyword evidence="8" id="KW-0378">Hydrolase</keyword>
<dbReference type="SUPFAM" id="SSF53187">
    <property type="entry name" value="Zn-dependent exopeptidases"/>
    <property type="match status" value="1"/>
</dbReference>
<comment type="subcellular location">
    <subcellularLocation>
        <location evidence="3">Secreted</location>
    </subcellularLocation>
</comment>
<evidence type="ECO:0000259" key="15">
    <source>
        <dbReference type="PROSITE" id="PS52035"/>
    </source>
</evidence>
<evidence type="ECO:0000256" key="14">
    <source>
        <dbReference type="SAM" id="SignalP"/>
    </source>
</evidence>
<dbReference type="GO" id="GO:0008270">
    <property type="term" value="F:zinc ion binding"/>
    <property type="evidence" value="ECO:0007669"/>
    <property type="project" value="InterPro"/>
</dbReference>
<feature type="chain" id="PRO_5004177229" description="Carboxypeptidase M14B" evidence="14">
    <location>
        <begin position="22"/>
        <end position="547"/>
    </location>
</feature>
<dbReference type="AlphaFoldDB" id="Q0U0F0"/>
<dbReference type="CDD" id="cd06242">
    <property type="entry name" value="M14-like"/>
    <property type="match status" value="1"/>
</dbReference>
<dbReference type="RefSeq" id="XP_001804842.1">
    <property type="nucleotide sequence ID" value="XM_001804790.1"/>
</dbReference>
<dbReference type="GO" id="GO:0004181">
    <property type="term" value="F:metallocarboxypeptidase activity"/>
    <property type="evidence" value="ECO:0000318"/>
    <property type="project" value="GO_Central"/>
</dbReference>
<evidence type="ECO:0000256" key="5">
    <source>
        <dbReference type="ARBA" id="ARBA00022525"/>
    </source>
</evidence>
<name>Q0U0F0_PHANO</name>
<reference evidence="17" key="1">
    <citation type="journal article" date="2007" name="Plant Cell">
        <title>Dothideomycete-plant interactions illuminated by genome sequencing and EST analysis of the wheat pathogen Stagonospora nodorum.</title>
        <authorList>
            <person name="Hane J.K."/>
            <person name="Lowe R.G."/>
            <person name="Solomon P.S."/>
            <person name="Tan K.C."/>
            <person name="Schoch C.L."/>
            <person name="Spatafora J.W."/>
            <person name="Crous P.W."/>
            <person name="Kodira C."/>
            <person name="Birren B.W."/>
            <person name="Galagan J.E."/>
            <person name="Torriani S.F."/>
            <person name="McDonald B.A."/>
            <person name="Oliver R.P."/>
        </authorList>
    </citation>
    <scope>NUCLEOTIDE SEQUENCE [LARGE SCALE GENOMIC DNA]</scope>
    <source>
        <strain evidence="17">SN15 / ATCC MYA-4574 / FGSC 10173</strain>
    </source>
</reference>
<dbReference type="GeneID" id="5981768"/>
<gene>
    <name evidence="16" type="ORF">SNOG_14658</name>
</gene>
<organism evidence="16 17">
    <name type="scientific">Phaeosphaeria nodorum (strain SN15 / ATCC MYA-4574 / FGSC 10173)</name>
    <name type="common">Glume blotch fungus</name>
    <name type="synonym">Parastagonospora nodorum</name>
    <dbReference type="NCBI Taxonomy" id="321614"/>
    <lineage>
        <taxon>Eukaryota</taxon>
        <taxon>Fungi</taxon>
        <taxon>Dikarya</taxon>
        <taxon>Ascomycota</taxon>
        <taxon>Pezizomycotina</taxon>
        <taxon>Dothideomycetes</taxon>
        <taxon>Pleosporomycetidae</taxon>
        <taxon>Pleosporales</taxon>
        <taxon>Pleosporineae</taxon>
        <taxon>Phaeosphaeriaceae</taxon>
        <taxon>Parastagonospora</taxon>
    </lineage>
</organism>
<evidence type="ECO:0000256" key="12">
    <source>
        <dbReference type="ARBA" id="ARBA00042017"/>
    </source>
</evidence>
<evidence type="ECO:0000256" key="7">
    <source>
        <dbReference type="ARBA" id="ARBA00022729"/>
    </source>
</evidence>
<evidence type="ECO:0000256" key="4">
    <source>
        <dbReference type="ARBA" id="ARBA00005988"/>
    </source>
</evidence>
<evidence type="ECO:0000313" key="17">
    <source>
        <dbReference type="Proteomes" id="UP000001055"/>
    </source>
</evidence>
<evidence type="ECO:0000256" key="3">
    <source>
        <dbReference type="ARBA" id="ARBA00004613"/>
    </source>
</evidence>
<comment type="function">
    <text evidence="2">Extracellular metalloprotease that contributes to pathogenicity.</text>
</comment>
<dbReference type="HOGENOM" id="CLU_026103_1_0_1"/>
<evidence type="ECO:0000256" key="13">
    <source>
        <dbReference type="PROSITE-ProRule" id="PRU01379"/>
    </source>
</evidence>
<evidence type="ECO:0000256" key="6">
    <source>
        <dbReference type="ARBA" id="ARBA00022670"/>
    </source>
</evidence>
<dbReference type="PANTHER" id="PTHR11705:SF83">
    <property type="entry name" value="INACTIVE METALLOCARBOXYPEPTIDASE ECM14"/>
    <property type="match status" value="1"/>
</dbReference>
<evidence type="ECO:0000256" key="2">
    <source>
        <dbReference type="ARBA" id="ARBA00003091"/>
    </source>
</evidence>
<dbReference type="eggNOG" id="ENOG502SM8M">
    <property type="taxonomic scope" value="Eukaryota"/>
</dbReference>
<dbReference type="EMBL" id="CH445357">
    <property type="protein sequence ID" value="EAT77850.2"/>
    <property type="molecule type" value="Genomic_DNA"/>
</dbReference>
<sequence>MRLILPSALSVVASCIGNAAGDSYANNQNAVVVDSPQVSANFPDVEGVQLLSPAFLSNATLPSTWANGTSGPTPQSTLGMLDYHLCSLTMMTDLSLQESFVKSIASRNGWINYHDELNSEEGRSIPYVTLSNGKHSDKKLRLWLQGGQHGDEPAGDQGALALLAKFANDAQWASKVLEKIDLLILPRYNADGVEYFQRQLASNYDPNRDHAVLLREQTRAIRQAQSDFDPHIFIDAHEYTGVGPVAQRYIRAQDLLVSANKNPNVNANIRTLNQDFVEDIFVATTAKGLRVGPYFTTSVANGTITIQEPDWHAQANHKGAGNYQALTFLVETRGIRLAAQHFQRRVASQLITLTTIIDKAVSEFESVYATINSGREAFTESNDDLVVLDDYQITSKQIPFFEKDSGKLVNVTVRSQNSDPTRILLTRPRPRAYIFSRAFATVAERLRILGVNVTQLSADYIGTVEALVIETAEVAEAKFEGIAQTSVTTRTSTRQVKIPKGGFWVDTRQKNAGYAFALLEPEGVGSVVRYNIVPGEEGDEYPIFRVI</sequence>
<keyword evidence="5" id="KW-0964">Secreted</keyword>
<evidence type="ECO:0000256" key="11">
    <source>
        <dbReference type="ARBA" id="ARBA00041263"/>
    </source>
</evidence>
<proteinExistence type="inferred from homology"/>
<dbReference type="KEGG" id="pno:SNOG_14658"/>
<dbReference type="VEuPathDB" id="FungiDB:JI435_146580"/>
<keyword evidence="6" id="KW-0645">Protease</keyword>
<dbReference type="InterPro" id="IPR000834">
    <property type="entry name" value="Peptidase_M14"/>
</dbReference>
<keyword evidence="7 14" id="KW-0732">Signal</keyword>
<dbReference type="InParanoid" id="Q0U0F0"/>
<evidence type="ECO:0000256" key="9">
    <source>
        <dbReference type="ARBA" id="ARBA00023026"/>
    </source>
</evidence>
<accession>Q0U0F0</accession>
<dbReference type="PROSITE" id="PS51257">
    <property type="entry name" value="PROKAR_LIPOPROTEIN"/>
    <property type="match status" value="1"/>
</dbReference>
<dbReference type="Pfam" id="PF00246">
    <property type="entry name" value="Peptidase_M14"/>
    <property type="match status" value="1"/>
</dbReference>
<comment type="similarity">
    <text evidence="4 13">Belongs to the peptidase M14 family.</text>
</comment>
<keyword evidence="10" id="KW-0325">Glycoprotein</keyword>
<feature type="signal peptide" evidence="14">
    <location>
        <begin position="1"/>
        <end position="21"/>
    </location>
</feature>
<comment type="cofactor">
    <cofactor evidence="1">
        <name>Zn(2+)</name>
        <dbReference type="ChEBI" id="CHEBI:29105"/>
    </cofactor>
</comment>
<evidence type="ECO:0000256" key="1">
    <source>
        <dbReference type="ARBA" id="ARBA00001947"/>
    </source>
</evidence>
<dbReference type="Gene3D" id="3.40.630.10">
    <property type="entry name" value="Zn peptidases"/>
    <property type="match status" value="1"/>
</dbReference>
<dbReference type="Proteomes" id="UP000001055">
    <property type="component" value="Unassembled WGS sequence"/>
</dbReference>
<feature type="domain" description="Peptidase M14" evidence="15">
    <location>
        <begin position="82"/>
        <end position="360"/>
    </location>
</feature>
<keyword evidence="9" id="KW-0843">Virulence</keyword>